<feature type="region of interest" description="Disordered" evidence="1">
    <location>
        <begin position="679"/>
        <end position="711"/>
    </location>
</feature>
<gene>
    <name evidence="3" type="ORF">RMAR00112_LOCUS19923</name>
    <name evidence="4" type="ORF">RMAR00112_LOCUS19924</name>
    <name evidence="5" type="ORF">RMAR00112_LOCUS19925</name>
    <name evidence="6" type="ORF">RMAR00112_LOCUS19926</name>
    <name evidence="7" type="ORF">RMAR00112_LOCUS19927</name>
    <name evidence="8" type="ORF">RMAR00112_LOCUS19935</name>
</gene>
<organism evidence="8">
    <name type="scientific">Rhodosorus marinus</name>
    <dbReference type="NCBI Taxonomy" id="101924"/>
    <lineage>
        <taxon>Eukaryota</taxon>
        <taxon>Rhodophyta</taxon>
        <taxon>Stylonematophyceae</taxon>
        <taxon>Stylonematales</taxon>
        <taxon>Stylonemataceae</taxon>
        <taxon>Rhodosorus</taxon>
    </lineage>
</organism>
<feature type="transmembrane region" description="Helical" evidence="2">
    <location>
        <begin position="153"/>
        <end position="180"/>
    </location>
</feature>
<evidence type="ECO:0000313" key="7">
    <source>
        <dbReference type="EMBL" id="CAE0051927.1"/>
    </source>
</evidence>
<feature type="region of interest" description="Disordered" evidence="1">
    <location>
        <begin position="250"/>
        <end position="393"/>
    </location>
</feature>
<evidence type="ECO:0000313" key="6">
    <source>
        <dbReference type="EMBL" id="CAE0051926.1"/>
    </source>
</evidence>
<feature type="compositionally biased region" description="Acidic residues" evidence="1">
    <location>
        <begin position="380"/>
        <end position="389"/>
    </location>
</feature>
<evidence type="ECO:0000313" key="8">
    <source>
        <dbReference type="EMBL" id="CAE0051935.1"/>
    </source>
</evidence>
<feature type="region of interest" description="Disordered" evidence="1">
    <location>
        <begin position="723"/>
        <end position="746"/>
    </location>
</feature>
<evidence type="ECO:0000313" key="4">
    <source>
        <dbReference type="EMBL" id="CAE0051924.1"/>
    </source>
</evidence>
<dbReference type="EMBL" id="HBHW01025655">
    <property type="protein sequence ID" value="CAE0051925.1"/>
    <property type="molecule type" value="Transcribed_RNA"/>
</dbReference>
<evidence type="ECO:0000313" key="5">
    <source>
        <dbReference type="EMBL" id="CAE0051925.1"/>
    </source>
</evidence>
<feature type="transmembrane region" description="Helical" evidence="2">
    <location>
        <begin position="186"/>
        <end position="204"/>
    </location>
</feature>
<keyword evidence="2" id="KW-1133">Transmembrane helix</keyword>
<keyword evidence="2" id="KW-0472">Membrane</keyword>
<accession>A0A7S3EGZ6</accession>
<dbReference type="EMBL" id="HBHW01025657">
    <property type="protein sequence ID" value="CAE0051927.1"/>
    <property type="molecule type" value="Transcribed_RNA"/>
</dbReference>
<dbReference type="EMBL" id="HBHW01025654">
    <property type="protein sequence ID" value="CAE0051924.1"/>
    <property type="molecule type" value="Transcribed_RNA"/>
</dbReference>
<feature type="transmembrane region" description="Helical" evidence="2">
    <location>
        <begin position="211"/>
        <end position="230"/>
    </location>
</feature>
<feature type="compositionally biased region" description="Basic and acidic residues" evidence="1">
    <location>
        <begin position="269"/>
        <end position="294"/>
    </location>
</feature>
<feature type="compositionally biased region" description="Basic and acidic residues" evidence="1">
    <location>
        <begin position="327"/>
        <end position="345"/>
    </location>
</feature>
<dbReference type="Pfam" id="PF06695">
    <property type="entry name" value="Sm_multidrug_ex"/>
    <property type="match status" value="1"/>
</dbReference>
<feature type="compositionally biased region" description="Basic and acidic residues" evidence="1">
    <location>
        <begin position="728"/>
        <end position="746"/>
    </location>
</feature>
<dbReference type="InterPro" id="IPR009577">
    <property type="entry name" value="Sm_multidrug_ex"/>
</dbReference>
<reference evidence="8" key="1">
    <citation type="submission" date="2021-01" db="EMBL/GenBank/DDBJ databases">
        <authorList>
            <person name="Corre E."/>
            <person name="Pelletier E."/>
            <person name="Niang G."/>
            <person name="Scheremetjew M."/>
            <person name="Finn R."/>
            <person name="Kale V."/>
            <person name="Holt S."/>
            <person name="Cochrane G."/>
            <person name="Meng A."/>
            <person name="Brown T."/>
            <person name="Cohen L."/>
        </authorList>
    </citation>
    <scope>NUCLEOTIDE SEQUENCE</scope>
    <source>
        <strain evidence="8">CCMP 769</strain>
    </source>
</reference>
<evidence type="ECO:0008006" key="9">
    <source>
        <dbReference type="Google" id="ProtNLM"/>
    </source>
</evidence>
<evidence type="ECO:0000256" key="2">
    <source>
        <dbReference type="SAM" id="Phobius"/>
    </source>
</evidence>
<proteinExistence type="predicted"/>
<dbReference type="PANTHER" id="PTHR36007:SF2">
    <property type="entry name" value="TRANSPORT PROTEIN-RELATED"/>
    <property type="match status" value="1"/>
</dbReference>
<dbReference type="AlphaFoldDB" id="A0A7S3EGZ6"/>
<feature type="region of interest" description="Disordered" evidence="1">
    <location>
        <begin position="464"/>
        <end position="497"/>
    </location>
</feature>
<dbReference type="PANTHER" id="PTHR36007">
    <property type="entry name" value="TRANSPORT PROTEIN-RELATED"/>
    <property type="match status" value="1"/>
</dbReference>
<dbReference type="EMBL" id="HBHW01025666">
    <property type="protein sequence ID" value="CAE0051935.1"/>
    <property type="molecule type" value="Transcribed_RNA"/>
</dbReference>
<name>A0A7S3EGZ6_9RHOD</name>
<keyword evidence="2" id="KW-0812">Transmembrane</keyword>
<dbReference type="EMBL" id="HBHW01025653">
    <property type="protein sequence ID" value="CAE0051923.1"/>
    <property type="molecule type" value="Transcribed_RNA"/>
</dbReference>
<feature type="compositionally biased region" description="Acidic residues" evidence="1">
    <location>
        <begin position="310"/>
        <end position="326"/>
    </location>
</feature>
<dbReference type="EMBL" id="HBHW01025656">
    <property type="protein sequence ID" value="CAE0051926.1"/>
    <property type="molecule type" value="Transcribed_RNA"/>
</dbReference>
<feature type="transmembrane region" description="Helical" evidence="2">
    <location>
        <begin position="104"/>
        <end position="123"/>
    </location>
</feature>
<evidence type="ECO:0000313" key="3">
    <source>
        <dbReference type="EMBL" id="CAE0051923.1"/>
    </source>
</evidence>
<feature type="compositionally biased region" description="Polar residues" evidence="1">
    <location>
        <begin position="258"/>
        <end position="268"/>
    </location>
</feature>
<sequence>MTGFVVAPRAARPRLKRRLTVTCAMKKEKKVAVSKAAKGIAGVVGAFLPARAVASTSLDIAKYLSTRWGLPDQVVLAAISTLPIVELRGGVPIGYLMGFHPLTIYYTCVLGNFLPVIPLFFALRMKIVRQLIGGLVARARSLGEDFGDSRKRLIALALFVGIPLPGTGAWTGTMVAYVLGMNALPAFFSIFVGIGLSGLIMSALCIMGTYYAAGAGAFMLLAGTASMFVGRRTPLLDGPLEGEAVDVEVKQELPVSQPGRTPTGNTQKTVDDKSEEKLDETIAAEKSDTEEKAPKKPGFFQRLWSKEPAPDEEEEEQQQEMEPEPEPEPKLEVPEPVDVDKKTETETEDDLPSSEDAKTETKRKGPFSFLTNAFSTPEPASEEAEEDKVGEDSLQPELEKAEAMTPEPKMEEFVAEIPKIVVEEPLTEVKADEVAASVTEEVADEVAIKTEDTEERKNLFSRLFANLSPGPPVSEKLEEKEAQTESEAGEASIAEPEKLIEEPVAKVKEKVVETVDSVISETKDKFPDIVPSVKDEKLLSDDVKAESVLENLTEDLTPPSSGLRERKRDMLARLVKNFTTSEEDSEESLEEKAEYVYVDEDGNELDPSAYAIDETGEAVQYVYVDEDGNEVDESTHRATTDADKDVAIVYVDEDGNEMDPSEYEVDENGETVTYVYVDEDGNEINPEDLEDDEDGDVSSGSKPKGMRKRDMISNFIQKIAEPVTSVLKGDKANEQENQRTEEELQELKEKRIQATFQKFYDRKL</sequence>
<feature type="compositionally biased region" description="Acidic residues" evidence="1">
    <location>
        <begin position="679"/>
        <end position="696"/>
    </location>
</feature>
<evidence type="ECO:0000256" key="1">
    <source>
        <dbReference type="SAM" id="MobiDB-lite"/>
    </source>
</evidence>
<protein>
    <recommendedName>
        <fullName evidence="9">Small multi-drug export protein</fullName>
    </recommendedName>
</protein>